<keyword evidence="2" id="KW-1133">Transmembrane helix</keyword>
<sequence length="60" mass="6994">MDNWIIILVFVVFALVIIGNMSTVRRNAKTPMRKQSLNDLKETLPRSNKQPHKMDTVKKK</sequence>
<feature type="region of interest" description="Disordered" evidence="1">
    <location>
        <begin position="28"/>
        <end position="60"/>
    </location>
</feature>
<keyword evidence="4" id="KW-1185">Reference proteome</keyword>
<name>A0A919BJW1_9GAMM</name>
<accession>A0A919BJW1</accession>
<feature type="transmembrane region" description="Helical" evidence="2">
    <location>
        <begin position="6"/>
        <end position="24"/>
    </location>
</feature>
<organism evidence="3 4">
    <name type="scientific">Thalassotalea marina</name>
    <dbReference type="NCBI Taxonomy" id="1673741"/>
    <lineage>
        <taxon>Bacteria</taxon>
        <taxon>Pseudomonadati</taxon>
        <taxon>Pseudomonadota</taxon>
        <taxon>Gammaproteobacteria</taxon>
        <taxon>Alteromonadales</taxon>
        <taxon>Colwelliaceae</taxon>
        <taxon>Thalassotalea</taxon>
    </lineage>
</organism>
<dbReference type="AlphaFoldDB" id="A0A919BJW1"/>
<comment type="caution">
    <text evidence="3">The sequence shown here is derived from an EMBL/GenBank/DDBJ whole genome shotgun (WGS) entry which is preliminary data.</text>
</comment>
<keyword evidence="2" id="KW-0472">Membrane</keyword>
<dbReference type="EMBL" id="BNCK01000004">
    <property type="protein sequence ID" value="GHF93562.1"/>
    <property type="molecule type" value="Genomic_DNA"/>
</dbReference>
<evidence type="ECO:0000256" key="2">
    <source>
        <dbReference type="SAM" id="Phobius"/>
    </source>
</evidence>
<gene>
    <name evidence="3" type="ORF">GCM10017161_22500</name>
</gene>
<evidence type="ECO:0008006" key="5">
    <source>
        <dbReference type="Google" id="ProtNLM"/>
    </source>
</evidence>
<evidence type="ECO:0000313" key="3">
    <source>
        <dbReference type="EMBL" id="GHF93562.1"/>
    </source>
</evidence>
<keyword evidence="2" id="KW-0812">Transmembrane</keyword>
<evidence type="ECO:0000256" key="1">
    <source>
        <dbReference type="SAM" id="MobiDB-lite"/>
    </source>
</evidence>
<proteinExistence type="predicted"/>
<reference evidence="3" key="2">
    <citation type="submission" date="2020-09" db="EMBL/GenBank/DDBJ databases">
        <authorList>
            <person name="Sun Q."/>
            <person name="Kim S."/>
        </authorList>
    </citation>
    <scope>NUCLEOTIDE SEQUENCE</scope>
    <source>
        <strain evidence="3">KCTC 42731</strain>
    </source>
</reference>
<dbReference type="RefSeq" id="WP_189770474.1">
    <property type="nucleotide sequence ID" value="NZ_BNCK01000004.1"/>
</dbReference>
<evidence type="ECO:0000313" key="4">
    <source>
        <dbReference type="Proteomes" id="UP000623842"/>
    </source>
</evidence>
<reference evidence="3" key="1">
    <citation type="journal article" date="2014" name="Int. J. Syst. Evol. Microbiol.">
        <title>Complete genome sequence of Corynebacterium casei LMG S-19264T (=DSM 44701T), isolated from a smear-ripened cheese.</title>
        <authorList>
            <consortium name="US DOE Joint Genome Institute (JGI-PGF)"/>
            <person name="Walter F."/>
            <person name="Albersmeier A."/>
            <person name="Kalinowski J."/>
            <person name="Ruckert C."/>
        </authorList>
    </citation>
    <scope>NUCLEOTIDE SEQUENCE</scope>
    <source>
        <strain evidence="3">KCTC 42731</strain>
    </source>
</reference>
<protein>
    <recommendedName>
        <fullName evidence="5">DUF2897 family protein</fullName>
    </recommendedName>
</protein>
<dbReference type="Proteomes" id="UP000623842">
    <property type="component" value="Unassembled WGS sequence"/>
</dbReference>